<dbReference type="Proteomes" id="UP000807306">
    <property type="component" value="Unassembled WGS sequence"/>
</dbReference>
<gene>
    <name evidence="3" type="ORF">CPB83DRAFT_848340</name>
</gene>
<evidence type="ECO:0000259" key="2">
    <source>
        <dbReference type="PROSITE" id="PS51340"/>
    </source>
</evidence>
<evidence type="ECO:0000313" key="4">
    <source>
        <dbReference type="Proteomes" id="UP000807306"/>
    </source>
</evidence>
<dbReference type="InterPro" id="IPR005302">
    <property type="entry name" value="MoCF_Sase_C"/>
</dbReference>
<evidence type="ECO:0000256" key="1">
    <source>
        <dbReference type="SAM" id="Phobius"/>
    </source>
</evidence>
<dbReference type="OrthoDB" id="17255at2759"/>
<keyword evidence="1" id="KW-0472">Membrane</keyword>
<dbReference type="Pfam" id="PF03476">
    <property type="entry name" value="MOSC_N"/>
    <property type="match status" value="1"/>
</dbReference>
<reference evidence="3" key="1">
    <citation type="submission" date="2020-11" db="EMBL/GenBank/DDBJ databases">
        <authorList>
            <consortium name="DOE Joint Genome Institute"/>
            <person name="Ahrendt S."/>
            <person name="Riley R."/>
            <person name="Andreopoulos W."/>
            <person name="Labutti K."/>
            <person name="Pangilinan J."/>
            <person name="Ruiz-Duenas F.J."/>
            <person name="Barrasa J.M."/>
            <person name="Sanchez-Garcia M."/>
            <person name="Camarero S."/>
            <person name="Miyauchi S."/>
            <person name="Serrano A."/>
            <person name="Linde D."/>
            <person name="Babiker R."/>
            <person name="Drula E."/>
            <person name="Ayuso-Fernandez I."/>
            <person name="Pacheco R."/>
            <person name="Padilla G."/>
            <person name="Ferreira P."/>
            <person name="Barriuso J."/>
            <person name="Kellner H."/>
            <person name="Castanera R."/>
            <person name="Alfaro M."/>
            <person name="Ramirez L."/>
            <person name="Pisabarro A.G."/>
            <person name="Kuo A."/>
            <person name="Tritt A."/>
            <person name="Lipzen A."/>
            <person name="He G."/>
            <person name="Yan M."/>
            <person name="Ng V."/>
            <person name="Cullen D."/>
            <person name="Martin F."/>
            <person name="Rosso M.-N."/>
            <person name="Henrissat B."/>
            <person name="Hibbett D."/>
            <person name="Martinez A.T."/>
            <person name="Grigoriev I.V."/>
        </authorList>
    </citation>
    <scope>NUCLEOTIDE SEQUENCE</scope>
    <source>
        <strain evidence="3">CBS 506.95</strain>
    </source>
</reference>
<organism evidence="3 4">
    <name type="scientific">Crepidotus variabilis</name>
    <dbReference type="NCBI Taxonomy" id="179855"/>
    <lineage>
        <taxon>Eukaryota</taxon>
        <taxon>Fungi</taxon>
        <taxon>Dikarya</taxon>
        <taxon>Basidiomycota</taxon>
        <taxon>Agaricomycotina</taxon>
        <taxon>Agaricomycetes</taxon>
        <taxon>Agaricomycetidae</taxon>
        <taxon>Agaricales</taxon>
        <taxon>Agaricineae</taxon>
        <taxon>Crepidotaceae</taxon>
        <taxon>Crepidotus</taxon>
    </lineage>
</organism>
<dbReference type="InterPro" id="IPR011037">
    <property type="entry name" value="Pyrv_Knase-like_insert_dom_sf"/>
</dbReference>
<dbReference type="AlphaFoldDB" id="A0A9P6JTN7"/>
<dbReference type="SUPFAM" id="SSF50800">
    <property type="entry name" value="PK beta-barrel domain-like"/>
    <property type="match status" value="1"/>
</dbReference>
<dbReference type="EMBL" id="MU157833">
    <property type="protein sequence ID" value="KAF9532098.1"/>
    <property type="molecule type" value="Genomic_DNA"/>
</dbReference>
<accession>A0A9P6JTN7</accession>
<evidence type="ECO:0000313" key="3">
    <source>
        <dbReference type="EMBL" id="KAF9532098.1"/>
    </source>
</evidence>
<feature type="transmembrane region" description="Helical" evidence="1">
    <location>
        <begin position="22"/>
        <end position="45"/>
    </location>
</feature>
<dbReference type="GO" id="GO:0030151">
    <property type="term" value="F:molybdenum ion binding"/>
    <property type="evidence" value="ECO:0007669"/>
    <property type="project" value="InterPro"/>
</dbReference>
<dbReference type="PANTHER" id="PTHR14237:SF19">
    <property type="entry name" value="MITOCHONDRIAL AMIDOXIME REDUCING COMPONENT 1"/>
    <property type="match status" value="1"/>
</dbReference>
<keyword evidence="1" id="KW-1133">Transmembrane helix</keyword>
<dbReference type="PROSITE" id="PS51340">
    <property type="entry name" value="MOSC"/>
    <property type="match status" value="1"/>
</dbReference>
<name>A0A9P6JTN7_9AGAR</name>
<dbReference type="SUPFAM" id="SSF141673">
    <property type="entry name" value="MOSC N-terminal domain-like"/>
    <property type="match status" value="1"/>
</dbReference>
<feature type="domain" description="MOSC" evidence="2">
    <location>
        <begin position="188"/>
        <end position="387"/>
    </location>
</feature>
<dbReference type="InterPro" id="IPR005303">
    <property type="entry name" value="MOCOS_middle"/>
</dbReference>
<keyword evidence="4" id="KW-1185">Reference proteome</keyword>
<keyword evidence="1" id="KW-0812">Transmembrane</keyword>
<dbReference type="PANTHER" id="PTHR14237">
    <property type="entry name" value="MOLYBDOPTERIN COFACTOR SULFURASE MOSC"/>
    <property type="match status" value="1"/>
</dbReference>
<dbReference type="GO" id="GO:0003824">
    <property type="term" value="F:catalytic activity"/>
    <property type="evidence" value="ECO:0007669"/>
    <property type="project" value="InterPro"/>
</dbReference>
<dbReference type="GO" id="GO:0030170">
    <property type="term" value="F:pyridoxal phosphate binding"/>
    <property type="evidence" value="ECO:0007669"/>
    <property type="project" value="InterPro"/>
</dbReference>
<dbReference type="Pfam" id="PF03473">
    <property type="entry name" value="MOSC"/>
    <property type="match status" value="1"/>
</dbReference>
<sequence length="390" mass="43027">MVQLPYASGFFWTALTSRHELLVTNTACWALVAAIIPIFAIYFTIWKPSRLSRVKSSGIRTLASSSTMESSPIIKRSPPKPGVITVSKILIHPIKSCKGLSVESVNYTHEGLENDRLWCVIDATKRTVITARESPKMVLILPTVKSDGTLRVSFPNDSGCEPFSVPLNPDEEVMRTWESIPDLKLWSTPIDGYISEAISGPKGTASAILSKYFEKPVHLLFKGPEPRIVEPTAAFPDLAATSKYQDMYPMLILSEESTIEVEKQLRGYVGTQGIEERWKSDSIVIERFRPNIVVKGGGPFAEDEWEEISIGDPGSAPRITLVSKCTRCLLPNVDPATGEKDKAVPFKVLMKFRTGLDPKHKMKACVGCNAVPSGNGTLRVGDIVHVRKMI</sequence>
<protein>
    <submittedName>
        <fullName evidence="3">MOSC N-terminal beta barrel domain-containing protein</fullName>
    </submittedName>
</protein>
<comment type="caution">
    <text evidence="3">The sequence shown here is derived from an EMBL/GenBank/DDBJ whole genome shotgun (WGS) entry which is preliminary data.</text>
</comment>
<proteinExistence type="predicted"/>